<name>A0A0R1QR56_9LACO</name>
<sequence length="63" mass="6738">MAADTVSDQNLTDTAKVQAPVEKSPTLIDNSPDTTPTDIKTSEMDSQSVETNNSKLQSSTQPQ</sequence>
<comment type="caution">
    <text evidence="2">The sequence shown here is derived from an EMBL/GenBank/DDBJ whole genome shotgun (WGS) entry which is preliminary data.</text>
</comment>
<evidence type="ECO:0000256" key="1">
    <source>
        <dbReference type="SAM" id="MobiDB-lite"/>
    </source>
</evidence>
<feature type="compositionally biased region" description="Polar residues" evidence="1">
    <location>
        <begin position="1"/>
        <end position="15"/>
    </location>
</feature>
<protein>
    <submittedName>
        <fullName evidence="2">Uncharacterized protein</fullName>
    </submittedName>
</protein>
<feature type="compositionally biased region" description="Polar residues" evidence="1">
    <location>
        <begin position="27"/>
        <end position="63"/>
    </location>
</feature>
<feature type="region of interest" description="Disordered" evidence="1">
    <location>
        <begin position="1"/>
        <end position="63"/>
    </location>
</feature>
<gene>
    <name evidence="2" type="ORF">FD29_GL002021</name>
</gene>
<keyword evidence="3" id="KW-1185">Reference proteome</keyword>
<dbReference type="PATRIC" id="fig|1423770.3.peg.2075"/>
<dbReference type="STRING" id="1423770.FD29_GL002021"/>
<dbReference type="AlphaFoldDB" id="A0A0R1QR56"/>
<evidence type="ECO:0000313" key="3">
    <source>
        <dbReference type="Proteomes" id="UP000050872"/>
    </source>
</evidence>
<evidence type="ECO:0000313" key="2">
    <source>
        <dbReference type="EMBL" id="KRL44709.1"/>
    </source>
</evidence>
<reference evidence="2 3" key="1">
    <citation type="journal article" date="2015" name="Genome Announc.">
        <title>Expanding the biotechnology potential of lactobacilli through comparative genomics of 213 strains and associated genera.</title>
        <authorList>
            <person name="Sun Z."/>
            <person name="Harris H.M."/>
            <person name="McCann A."/>
            <person name="Guo C."/>
            <person name="Argimon S."/>
            <person name="Zhang W."/>
            <person name="Yang X."/>
            <person name="Jeffery I.B."/>
            <person name="Cooney J.C."/>
            <person name="Kagawa T.F."/>
            <person name="Liu W."/>
            <person name="Song Y."/>
            <person name="Salvetti E."/>
            <person name="Wrobel A."/>
            <person name="Rasinkangas P."/>
            <person name="Parkhill J."/>
            <person name="Rea M.C."/>
            <person name="O'Sullivan O."/>
            <person name="Ritari J."/>
            <person name="Douillard F.P."/>
            <person name="Paul Ross R."/>
            <person name="Yang R."/>
            <person name="Briner A.E."/>
            <person name="Felis G.E."/>
            <person name="de Vos W.M."/>
            <person name="Barrangou R."/>
            <person name="Klaenhammer T.R."/>
            <person name="Caufield P.W."/>
            <person name="Cui Y."/>
            <person name="Zhang H."/>
            <person name="O'Toole P.W."/>
        </authorList>
    </citation>
    <scope>NUCLEOTIDE SEQUENCE [LARGE SCALE GENOMIC DNA]</scope>
    <source>
        <strain evidence="2 3">DSM 14500</strain>
    </source>
</reference>
<dbReference type="Proteomes" id="UP000050872">
    <property type="component" value="Unassembled WGS sequence"/>
</dbReference>
<proteinExistence type="predicted"/>
<dbReference type="EMBL" id="AZEZ01000034">
    <property type="protein sequence ID" value="KRL44709.1"/>
    <property type="molecule type" value="Genomic_DNA"/>
</dbReference>
<accession>A0A0R1QR56</accession>
<organism evidence="2 3">
    <name type="scientific">Companilactobacillus mindensis DSM 14500</name>
    <dbReference type="NCBI Taxonomy" id="1423770"/>
    <lineage>
        <taxon>Bacteria</taxon>
        <taxon>Bacillati</taxon>
        <taxon>Bacillota</taxon>
        <taxon>Bacilli</taxon>
        <taxon>Lactobacillales</taxon>
        <taxon>Lactobacillaceae</taxon>
        <taxon>Companilactobacillus</taxon>
    </lineage>
</organism>